<reference evidence="27" key="1">
    <citation type="submission" date="2025-08" db="UniProtKB">
        <authorList>
            <consortium name="RefSeq"/>
        </authorList>
    </citation>
    <scope>IDENTIFICATION</scope>
    <source>
        <tissue evidence="27">Gonad</tissue>
    </source>
</reference>
<evidence type="ECO:0000313" key="26">
    <source>
        <dbReference type="Proteomes" id="UP000515135"/>
    </source>
</evidence>
<evidence type="ECO:0000256" key="6">
    <source>
        <dbReference type="ARBA" id="ARBA00009348"/>
    </source>
</evidence>
<keyword evidence="26" id="KW-1185">Reference proteome</keyword>
<dbReference type="Gene3D" id="2.120.10.10">
    <property type="match status" value="1"/>
</dbReference>
<evidence type="ECO:0000256" key="24">
    <source>
        <dbReference type="SAM" id="SignalP"/>
    </source>
</evidence>
<evidence type="ECO:0000313" key="27">
    <source>
        <dbReference type="RefSeq" id="XP_019643292.1"/>
    </source>
</evidence>
<dbReference type="GO" id="GO:0031410">
    <property type="term" value="C:cytoplasmic vesicle"/>
    <property type="evidence" value="ECO:0007669"/>
    <property type="project" value="UniProtKB-SubCell"/>
</dbReference>
<organism evidence="26 27">
    <name type="scientific">Branchiostoma belcheri</name>
    <name type="common">Amphioxus</name>
    <dbReference type="NCBI Taxonomy" id="7741"/>
    <lineage>
        <taxon>Eukaryota</taxon>
        <taxon>Metazoa</taxon>
        <taxon>Chordata</taxon>
        <taxon>Cephalochordata</taxon>
        <taxon>Leptocardii</taxon>
        <taxon>Amphioxiformes</taxon>
        <taxon>Branchiostomatidae</taxon>
        <taxon>Branchiostoma</taxon>
    </lineage>
</organism>
<keyword evidence="16" id="KW-0325">Glycoprotein</keyword>
<dbReference type="GO" id="GO:0006689">
    <property type="term" value="P:ganglioside catabolic process"/>
    <property type="evidence" value="ECO:0007669"/>
    <property type="project" value="TreeGrafter"/>
</dbReference>
<evidence type="ECO:0000259" key="25">
    <source>
        <dbReference type="Pfam" id="PF13088"/>
    </source>
</evidence>
<keyword evidence="17" id="KW-0458">Lysosome</keyword>
<evidence type="ECO:0000256" key="15">
    <source>
        <dbReference type="ARBA" id="ARBA00023136"/>
    </source>
</evidence>
<keyword evidence="18" id="KW-0968">Cytoplasmic vesicle</keyword>
<evidence type="ECO:0000256" key="21">
    <source>
        <dbReference type="ARBA" id="ARBA00040509"/>
    </source>
</evidence>
<comment type="subunit">
    <text evidence="20">Interacts with cathepsin A (protective protein), beta-galactosidase and N-acetylgalactosamine-6-sulfate sulfatase in a multienzyme complex.</text>
</comment>
<evidence type="ECO:0000256" key="20">
    <source>
        <dbReference type="ARBA" id="ARBA00038519"/>
    </source>
</evidence>
<comment type="subcellular location">
    <subcellularLocation>
        <location evidence="4">Cell membrane</location>
    </subcellularLocation>
    <subcellularLocation>
        <location evidence="5">Cytoplasmic vesicle</location>
    </subcellularLocation>
    <subcellularLocation>
        <location evidence="3">Lysosome lumen</location>
    </subcellularLocation>
    <subcellularLocation>
        <location evidence="2">Lysosome membrane</location>
        <topology evidence="2">Peripheral membrane protein</topology>
        <orientation evidence="2">Lumenal side</orientation>
    </subcellularLocation>
</comment>
<dbReference type="GO" id="GO:0043202">
    <property type="term" value="C:lysosomal lumen"/>
    <property type="evidence" value="ECO:0007669"/>
    <property type="project" value="UniProtKB-SubCell"/>
</dbReference>
<keyword evidence="8" id="KW-1003">Cell membrane</keyword>
<sequence>MWFMTSVVTVLLSNLQTASPKVSPKVVNQTVLWSSGKEGEVHLYRTPLLTYTPQGNLVAFNGARKYASADMGPKFIAVRRSTDKGMTWSPTAFVVDDGEGRVGLNVGSVIVDNTTATIFVMFVYCENCKHRSLLLINSTDDGQTWGQPRNITSLVGSDMVTHPSPGYGIQKKVGPAKGRLVVCGHGMPGGAGSLLLLSDDHGVTWRGGAFVSAIPFKGTRDSEFHPDECQPVELPDGTIHVILRNHGRYRCHCKMVMRSYDGGETLSYRTMYFDGTLIEPRIASGLWYSHGVMYYTGPDSKTHREKMTLRWSYSNGTSWDGSLRVWERGAGYSTMTMIPGDSSHLYVLYVRGEEKFKQEIALAIVQL</sequence>
<evidence type="ECO:0000256" key="18">
    <source>
        <dbReference type="ARBA" id="ARBA00023329"/>
    </source>
</evidence>
<evidence type="ECO:0000256" key="7">
    <source>
        <dbReference type="ARBA" id="ARBA00012733"/>
    </source>
</evidence>
<evidence type="ECO:0000256" key="5">
    <source>
        <dbReference type="ARBA" id="ARBA00004541"/>
    </source>
</evidence>
<evidence type="ECO:0000256" key="3">
    <source>
        <dbReference type="ARBA" id="ARBA00004227"/>
    </source>
</evidence>
<evidence type="ECO:0000256" key="22">
    <source>
        <dbReference type="ARBA" id="ARBA00041332"/>
    </source>
</evidence>
<dbReference type="CDD" id="cd15482">
    <property type="entry name" value="Sialidase_non-viral"/>
    <property type="match status" value="1"/>
</dbReference>
<dbReference type="Pfam" id="PF13088">
    <property type="entry name" value="BNR_2"/>
    <property type="match status" value="1"/>
</dbReference>
<dbReference type="InterPro" id="IPR026856">
    <property type="entry name" value="Sialidase_fam"/>
</dbReference>
<dbReference type="GeneID" id="109484465"/>
<keyword evidence="15" id="KW-0472">Membrane</keyword>
<dbReference type="EC" id="3.2.1.18" evidence="7"/>
<evidence type="ECO:0000256" key="4">
    <source>
        <dbReference type="ARBA" id="ARBA00004236"/>
    </source>
</evidence>
<dbReference type="PANTHER" id="PTHR10628:SF25">
    <property type="entry name" value="SIALIDASE-1"/>
    <property type="match status" value="1"/>
</dbReference>
<evidence type="ECO:0000256" key="10">
    <source>
        <dbReference type="ARBA" id="ARBA00022729"/>
    </source>
</evidence>
<evidence type="ECO:0000256" key="14">
    <source>
        <dbReference type="ARBA" id="ARBA00023098"/>
    </source>
</evidence>
<dbReference type="GO" id="GO:0004308">
    <property type="term" value="F:exo-alpha-sialidase activity"/>
    <property type="evidence" value="ECO:0007669"/>
    <property type="project" value="UniProtKB-EC"/>
</dbReference>
<dbReference type="SUPFAM" id="SSF50939">
    <property type="entry name" value="Sialidases"/>
    <property type="match status" value="1"/>
</dbReference>
<accession>A0A6P5AJJ1</accession>
<evidence type="ECO:0000256" key="23">
    <source>
        <dbReference type="ARBA" id="ARBA00041413"/>
    </source>
</evidence>
<feature type="domain" description="Sialidase" evidence="25">
    <location>
        <begin position="68"/>
        <end position="337"/>
    </location>
</feature>
<dbReference type="GO" id="GO:0005886">
    <property type="term" value="C:plasma membrane"/>
    <property type="evidence" value="ECO:0007669"/>
    <property type="project" value="UniProtKB-SubCell"/>
</dbReference>
<comment type="catalytic activity">
    <reaction evidence="1">
        <text>Hydrolysis of alpha-(2-&gt;3)-, alpha-(2-&gt;6)-, alpha-(2-&gt;8)- glycosidic linkages of terminal sialic acid residues in oligosaccharides, glycoproteins, glycolipids, colominic acid and synthetic substrates.</text>
        <dbReference type="EC" id="3.2.1.18"/>
    </reaction>
</comment>
<dbReference type="GO" id="GO:0005765">
    <property type="term" value="C:lysosomal membrane"/>
    <property type="evidence" value="ECO:0007669"/>
    <property type="project" value="UniProtKB-SubCell"/>
</dbReference>
<evidence type="ECO:0000256" key="12">
    <source>
        <dbReference type="ARBA" id="ARBA00022801"/>
    </source>
</evidence>
<dbReference type="InterPro" id="IPR036278">
    <property type="entry name" value="Sialidase_sf"/>
</dbReference>
<evidence type="ECO:0000256" key="19">
    <source>
        <dbReference type="ARBA" id="ARBA00037235"/>
    </source>
</evidence>
<evidence type="ECO:0000256" key="9">
    <source>
        <dbReference type="ARBA" id="ARBA00022553"/>
    </source>
</evidence>
<feature type="signal peptide" evidence="24">
    <location>
        <begin position="1"/>
        <end position="20"/>
    </location>
</feature>
<protein>
    <recommendedName>
        <fullName evidence="21">Sialidase-1</fullName>
        <ecNumber evidence="7">3.2.1.18</ecNumber>
    </recommendedName>
    <alternativeName>
        <fullName evidence="23">Lysosomal sialidase</fullName>
    </alternativeName>
    <alternativeName>
        <fullName evidence="22">N-acetyl-alpha-neuraminidase 1</fullName>
    </alternativeName>
</protein>
<evidence type="ECO:0000256" key="17">
    <source>
        <dbReference type="ARBA" id="ARBA00023228"/>
    </source>
</evidence>
<dbReference type="FunFam" id="2.120.10.10:FF:000018">
    <property type="entry name" value="Uncharacterized protein"/>
    <property type="match status" value="1"/>
</dbReference>
<keyword evidence="11" id="KW-0677">Repeat</keyword>
<dbReference type="GO" id="GO:0009313">
    <property type="term" value="P:oligosaccharide catabolic process"/>
    <property type="evidence" value="ECO:0007669"/>
    <property type="project" value="TreeGrafter"/>
</dbReference>
<keyword evidence="13" id="KW-0442">Lipid degradation</keyword>
<dbReference type="Proteomes" id="UP000515135">
    <property type="component" value="Unplaced"/>
</dbReference>
<dbReference type="AlphaFoldDB" id="A0A6P5AJJ1"/>
<dbReference type="InterPro" id="IPR011040">
    <property type="entry name" value="Sialidase"/>
</dbReference>
<dbReference type="OrthoDB" id="2739686at2759"/>
<gene>
    <name evidence="27" type="primary">LOC109484465</name>
</gene>
<dbReference type="KEGG" id="bbel:109484465"/>
<comment type="similarity">
    <text evidence="6">Belongs to the glycosyl hydrolase 33 family.</text>
</comment>
<dbReference type="RefSeq" id="XP_019643292.1">
    <property type="nucleotide sequence ID" value="XM_019787733.1"/>
</dbReference>
<proteinExistence type="inferred from homology"/>
<evidence type="ECO:0000256" key="11">
    <source>
        <dbReference type="ARBA" id="ARBA00022737"/>
    </source>
</evidence>
<keyword evidence="10 24" id="KW-0732">Signal</keyword>
<keyword evidence="9" id="KW-0597">Phosphoprotein</keyword>
<comment type="function">
    <text evidence="19">Catalyzes the removal of sialic acid (N-acetylneuraminic acid) moieties from glycoproteins and glycolipids. To be active, it is strictly dependent on its presence in the multienzyme complex. Appears to have a preference for alpha 2-3 and alpha 2-6 sialyl linkage.</text>
</comment>
<keyword evidence="12" id="KW-0378">Hydrolase</keyword>
<name>A0A6P5AJJ1_BRABE</name>
<evidence type="ECO:0000256" key="13">
    <source>
        <dbReference type="ARBA" id="ARBA00022963"/>
    </source>
</evidence>
<evidence type="ECO:0000256" key="2">
    <source>
        <dbReference type="ARBA" id="ARBA00004207"/>
    </source>
</evidence>
<keyword evidence="14" id="KW-0443">Lipid metabolism</keyword>
<dbReference type="PANTHER" id="PTHR10628">
    <property type="entry name" value="SIALIDASE"/>
    <property type="match status" value="1"/>
</dbReference>
<evidence type="ECO:0000256" key="1">
    <source>
        <dbReference type="ARBA" id="ARBA00000427"/>
    </source>
</evidence>
<evidence type="ECO:0000256" key="16">
    <source>
        <dbReference type="ARBA" id="ARBA00023180"/>
    </source>
</evidence>
<evidence type="ECO:0000256" key="8">
    <source>
        <dbReference type="ARBA" id="ARBA00022475"/>
    </source>
</evidence>
<feature type="chain" id="PRO_5028326868" description="Sialidase-1" evidence="24">
    <location>
        <begin position="21"/>
        <end position="367"/>
    </location>
</feature>